<evidence type="ECO:0000256" key="6">
    <source>
        <dbReference type="ARBA" id="ARBA00023136"/>
    </source>
</evidence>
<evidence type="ECO:0000256" key="4">
    <source>
        <dbReference type="ARBA" id="ARBA00022692"/>
    </source>
</evidence>
<evidence type="ECO:0000256" key="5">
    <source>
        <dbReference type="ARBA" id="ARBA00022989"/>
    </source>
</evidence>
<evidence type="ECO:0000259" key="8">
    <source>
        <dbReference type="PROSITE" id="PS50928"/>
    </source>
</evidence>
<evidence type="ECO:0000256" key="7">
    <source>
        <dbReference type="SAM" id="Phobius"/>
    </source>
</evidence>
<keyword evidence="4 7" id="KW-0812">Transmembrane</keyword>
<evidence type="ECO:0000313" key="10">
    <source>
        <dbReference type="Proteomes" id="UP000029108"/>
    </source>
</evidence>
<dbReference type="PROSITE" id="PS50928">
    <property type="entry name" value="ABC_TM1"/>
    <property type="match status" value="1"/>
</dbReference>
<dbReference type="AlphaFoldDB" id="A0A087A4S8"/>
<evidence type="ECO:0000256" key="2">
    <source>
        <dbReference type="ARBA" id="ARBA00022448"/>
    </source>
</evidence>
<dbReference type="RefSeq" id="WP_236023804.1">
    <property type="nucleotide sequence ID" value="NZ_JDUU01000003.1"/>
</dbReference>
<name>A0A087A4S8_9BIFI</name>
<accession>A0A087A4S8</accession>
<feature type="transmembrane region" description="Helical" evidence="7">
    <location>
        <begin position="107"/>
        <end position="127"/>
    </location>
</feature>
<dbReference type="STRING" id="1437608.GCA_000771645_01594"/>
<dbReference type="Proteomes" id="UP000029108">
    <property type="component" value="Unassembled WGS sequence"/>
</dbReference>
<dbReference type="EMBL" id="JGYN01000002">
    <property type="protein sequence ID" value="KFI53778.1"/>
    <property type="molecule type" value="Genomic_DNA"/>
</dbReference>
<keyword evidence="2" id="KW-0813">Transport</keyword>
<dbReference type="eggNOG" id="COG0395">
    <property type="taxonomic scope" value="Bacteria"/>
</dbReference>
<dbReference type="SUPFAM" id="SSF161098">
    <property type="entry name" value="MetI-like"/>
    <property type="match status" value="1"/>
</dbReference>
<feature type="transmembrane region" description="Helical" evidence="7">
    <location>
        <begin position="139"/>
        <end position="164"/>
    </location>
</feature>
<dbReference type="GO" id="GO:0005886">
    <property type="term" value="C:plasma membrane"/>
    <property type="evidence" value="ECO:0007669"/>
    <property type="project" value="UniProtKB-SubCell"/>
</dbReference>
<reference evidence="9 10" key="1">
    <citation type="submission" date="2014-03" db="EMBL/GenBank/DDBJ databases">
        <title>Genomics of Bifidobacteria.</title>
        <authorList>
            <person name="Ventura M."/>
            <person name="Milani C."/>
            <person name="Lugli G.A."/>
        </authorList>
    </citation>
    <scope>NUCLEOTIDE SEQUENCE [LARGE SCALE GENOMIC DNA]</scope>
    <source>
        <strain evidence="9 10">DSM 23969</strain>
    </source>
</reference>
<dbReference type="InterPro" id="IPR000515">
    <property type="entry name" value="MetI-like"/>
</dbReference>
<feature type="transmembrane region" description="Helical" evidence="7">
    <location>
        <begin position="40"/>
        <end position="64"/>
    </location>
</feature>
<keyword evidence="5 7" id="KW-1133">Transmembrane helix</keyword>
<feature type="transmembrane region" description="Helical" evidence="7">
    <location>
        <begin position="293"/>
        <end position="312"/>
    </location>
</feature>
<feature type="transmembrane region" description="Helical" evidence="7">
    <location>
        <begin position="211"/>
        <end position="235"/>
    </location>
</feature>
<comment type="subcellular location">
    <subcellularLocation>
        <location evidence="1">Cell membrane</location>
        <topology evidence="1">Multi-pass membrane protein</topology>
    </subcellularLocation>
</comment>
<feature type="domain" description="ABC transmembrane type-1" evidence="8">
    <location>
        <begin position="104"/>
        <end position="301"/>
    </location>
</feature>
<proteinExistence type="predicted"/>
<evidence type="ECO:0000313" key="9">
    <source>
        <dbReference type="EMBL" id="KFI53778.1"/>
    </source>
</evidence>
<evidence type="ECO:0000256" key="1">
    <source>
        <dbReference type="ARBA" id="ARBA00004651"/>
    </source>
</evidence>
<protein>
    <submittedName>
        <fullName evidence="9">ABC transporter permease</fullName>
    </submittedName>
</protein>
<gene>
    <name evidence="9" type="ORF">BBIA_1375</name>
</gene>
<dbReference type="GO" id="GO:0055085">
    <property type="term" value="P:transmembrane transport"/>
    <property type="evidence" value="ECO:0007669"/>
    <property type="project" value="InterPro"/>
</dbReference>
<keyword evidence="10" id="KW-1185">Reference proteome</keyword>
<dbReference type="PANTHER" id="PTHR43744">
    <property type="entry name" value="ABC TRANSPORTER PERMEASE PROTEIN MG189-RELATED-RELATED"/>
    <property type="match status" value="1"/>
</dbReference>
<sequence length="327" mass="36053">MSAQAISAVKPARAAKPAKAVKAKKDSRNPMDQLSTGEKVFNVCNTIFMVFMAFICFYPFWYIFINTISNNKLSADGKVLFWPQGIHFDNYKTIFELPGIANATVVSVLRTVIGTVLCVAVSAFLGFMMTQTKMAHRQFIYRFFVATMYVNAGLIPGYILFNYLGLLDNFLVYVIPGAVSAFNIVLVKTYVESSIPQSLQEAAEIDGAGTWTVFFKIALPLMGPILATLAIFSAVGQWNSFMDTVLYITNDKLQTLQYVLYRYLSQAQAMANIMAQNGGGADMAATGVTTQSIKLTVTMVTVLPIFIVYPFMQKYFVKGITIGAVKG</sequence>
<comment type="caution">
    <text evidence="9">The sequence shown here is derived from an EMBL/GenBank/DDBJ whole genome shotgun (WGS) entry which is preliminary data.</text>
</comment>
<keyword evidence="3" id="KW-1003">Cell membrane</keyword>
<dbReference type="Gene3D" id="1.10.3720.10">
    <property type="entry name" value="MetI-like"/>
    <property type="match status" value="1"/>
</dbReference>
<organism evidence="9 10">
    <name type="scientific">Bifidobacterium biavatii DSM 23969</name>
    <dbReference type="NCBI Taxonomy" id="1437608"/>
    <lineage>
        <taxon>Bacteria</taxon>
        <taxon>Bacillati</taxon>
        <taxon>Actinomycetota</taxon>
        <taxon>Actinomycetes</taxon>
        <taxon>Bifidobacteriales</taxon>
        <taxon>Bifidobacteriaceae</taxon>
        <taxon>Bifidobacterium</taxon>
    </lineage>
</organism>
<dbReference type="CDD" id="cd06261">
    <property type="entry name" value="TM_PBP2"/>
    <property type="match status" value="1"/>
</dbReference>
<keyword evidence="6 7" id="KW-0472">Membrane</keyword>
<feature type="transmembrane region" description="Helical" evidence="7">
    <location>
        <begin position="170"/>
        <end position="191"/>
    </location>
</feature>
<evidence type="ECO:0000256" key="3">
    <source>
        <dbReference type="ARBA" id="ARBA00022475"/>
    </source>
</evidence>
<dbReference type="PANTHER" id="PTHR43744:SF9">
    <property type="entry name" value="POLYGALACTURONAN_RHAMNOGALACTURONAN TRANSPORT SYSTEM PERMEASE PROTEIN YTCP"/>
    <property type="match status" value="1"/>
</dbReference>
<dbReference type="InterPro" id="IPR035906">
    <property type="entry name" value="MetI-like_sf"/>
</dbReference>